<organism evidence="1 2">
    <name type="scientific">Periconia digitata</name>
    <dbReference type="NCBI Taxonomy" id="1303443"/>
    <lineage>
        <taxon>Eukaryota</taxon>
        <taxon>Fungi</taxon>
        <taxon>Dikarya</taxon>
        <taxon>Ascomycota</taxon>
        <taxon>Pezizomycotina</taxon>
        <taxon>Dothideomycetes</taxon>
        <taxon>Pleosporomycetidae</taxon>
        <taxon>Pleosporales</taxon>
        <taxon>Massarineae</taxon>
        <taxon>Periconiaceae</taxon>
        <taxon>Periconia</taxon>
    </lineage>
</organism>
<name>A0A9W4XLE2_9PLEO</name>
<dbReference type="EMBL" id="CAOQHR010000003">
    <property type="protein sequence ID" value="CAI6332810.1"/>
    <property type="molecule type" value="Genomic_DNA"/>
</dbReference>
<protein>
    <submittedName>
        <fullName evidence="1">Uncharacterized protein</fullName>
    </submittedName>
</protein>
<reference evidence="1" key="1">
    <citation type="submission" date="2023-01" db="EMBL/GenBank/DDBJ databases">
        <authorList>
            <person name="Van Ghelder C."/>
            <person name="Rancurel C."/>
        </authorList>
    </citation>
    <scope>NUCLEOTIDE SEQUENCE</scope>
    <source>
        <strain evidence="1">CNCM I-4278</strain>
    </source>
</reference>
<sequence>MLFPSNLRGNAEEEKGEGTGFYMLLLTLGCLLTRDMRLINSDYHYRVVSVKSANICCLLVKQANNPTCFGCMVFLVPSRRIFHLRKEERIRVLGRMGILYIISCTSRLY</sequence>
<dbReference type="AlphaFoldDB" id="A0A9W4XLE2"/>
<dbReference type="Proteomes" id="UP001152607">
    <property type="component" value="Unassembled WGS sequence"/>
</dbReference>
<proteinExistence type="predicted"/>
<accession>A0A9W4XLE2</accession>
<evidence type="ECO:0000313" key="1">
    <source>
        <dbReference type="EMBL" id="CAI6332810.1"/>
    </source>
</evidence>
<gene>
    <name evidence="1" type="ORF">PDIGIT_LOCUS5840</name>
</gene>
<comment type="caution">
    <text evidence="1">The sequence shown here is derived from an EMBL/GenBank/DDBJ whole genome shotgun (WGS) entry which is preliminary data.</text>
</comment>
<evidence type="ECO:0000313" key="2">
    <source>
        <dbReference type="Proteomes" id="UP001152607"/>
    </source>
</evidence>
<keyword evidence="2" id="KW-1185">Reference proteome</keyword>